<proteinExistence type="predicted"/>
<keyword evidence="3" id="KW-0548">Nucleotidyltransferase</keyword>
<dbReference type="EMBL" id="BKCJ010040958">
    <property type="protein sequence ID" value="GEV98374.1"/>
    <property type="molecule type" value="Genomic_DNA"/>
</dbReference>
<dbReference type="AlphaFoldDB" id="A0A699GRC3"/>
<dbReference type="Pfam" id="PF17921">
    <property type="entry name" value="Integrase_H2C2"/>
    <property type="match status" value="1"/>
</dbReference>
<dbReference type="Gene3D" id="1.10.340.70">
    <property type="match status" value="1"/>
</dbReference>
<dbReference type="InterPro" id="IPR036397">
    <property type="entry name" value="RNaseH_sf"/>
</dbReference>
<dbReference type="Pfam" id="PF00665">
    <property type="entry name" value="rve"/>
    <property type="match status" value="1"/>
</dbReference>
<keyword evidence="3" id="KW-0808">Transferase</keyword>
<dbReference type="SUPFAM" id="SSF53098">
    <property type="entry name" value="Ribonuclease H-like"/>
    <property type="match status" value="1"/>
</dbReference>
<feature type="compositionally biased region" description="Acidic residues" evidence="1">
    <location>
        <begin position="205"/>
        <end position="215"/>
    </location>
</feature>
<feature type="domain" description="Integrase catalytic" evidence="2">
    <location>
        <begin position="345"/>
        <end position="516"/>
    </location>
</feature>
<dbReference type="GO" id="GO:0015074">
    <property type="term" value="P:DNA integration"/>
    <property type="evidence" value="ECO:0007669"/>
    <property type="project" value="InterPro"/>
</dbReference>
<keyword evidence="3" id="KW-0695">RNA-directed DNA polymerase</keyword>
<dbReference type="InterPro" id="IPR052160">
    <property type="entry name" value="Gypsy_RT_Integrase-like"/>
</dbReference>
<dbReference type="SUPFAM" id="SSF56672">
    <property type="entry name" value="DNA/RNA polymerases"/>
    <property type="match status" value="1"/>
</dbReference>
<comment type="caution">
    <text evidence="3">The sequence shown here is derived from an EMBL/GenBank/DDBJ whole genome shotgun (WGS) entry which is preliminary data.</text>
</comment>
<gene>
    <name evidence="3" type="ORF">Tci_170351</name>
</gene>
<dbReference type="GO" id="GO:0003964">
    <property type="term" value="F:RNA-directed DNA polymerase activity"/>
    <property type="evidence" value="ECO:0007669"/>
    <property type="project" value="UniProtKB-KW"/>
</dbReference>
<reference evidence="3" key="1">
    <citation type="journal article" date="2019" name="Sci. Rep.">
        <title>Draft genome of Tanacetum cinerariifolium, the natural source of mosquito coil.</title>
        <authorList>
            <person name="Yamashiro T."/>
            <person name="Shiraishi A."/>
            <person name="Satake H."/>
            <person name="Nakayama K."/>
        </authorList>
    </citation>
    <scope>NUCLEOTIDE SEQUENCE</scope>
</reference>
<feature type="region of interest" description="Disordered" evidence="1">
    <location>
        <begin position="194"/>
        <end position="215"/>
    </location>
</feature>
<dbReference type="Gene3D" id="3.30.420.10">
    <property type="entry name" value="Ribonuclease H-like superfamily/Ribonuclease H"/>
    <property type="match status" value="1"/>
</dbReference>
<protein>
    <submittedName>
        <fullName evidence="3">Reverse transcriptase domain-containing protein</fullName>
    </submittedName>
</protein>
<name>A0A699GRC3_TANCI</name>
<dbReference type="InterPro" id="IPR012337">
    <property type="entry name" value="RNaseH-like_sf"/>
</dbReference>
<accession>A0A699GRC3</accession>
<dbReference type="InterPro" id="IPR001584">
    <property type="entry name" value="Integrase_cat-core"/>
</dbReference>
<organism evidence="3">
    <name type="scientific">Tanacetum cinerariifolium</name>
    <name type="common">Dalmatian daisy</name>
    <name type="synonym">Chrysanthemum cinerariifolium</name>
    <dbReference type="NCBI Taxonomy" id="118510"/>
    <lineage>
        <taxon>Eukaryota</taxon>
        <taxon>Viridiplantae</taxon>
        <taxon>Streptophyta</taxon>
        <taxon>Embryophyta</taxon>
        <taxon>Tracheophyta</taxon>
        <taxon>Spermatophyta</taxon>
        <taxon>Magnoliopsida</taxon>
        <taxon>eudicotyledons</taxon>
        <taxon>Gunneridae</taxon>
        <taxon>Pentapetalae</taxon>
        <taxon>asterids</taxon>
        <taxon>campanulids</taxon>
        <taxon>Asterales</taxon>
        <taxon>Asteraceae</taxon>
        <taxon>Asteroideae</taxon>
        <taxon>Anthemideae</taxon>
        <taxon>Anthemidinae</taxon>
        <taxon>Tanacetum</taxon>
    </lineage>
</organism>
<dbReference type="PANTHER" id="PTHR47266">
    <property type="entry name" value="ENDONUCLEASE-RELATED"/>
    <property type="match status" value="1"/>
</dbReference>
<evidence type="ECO:0000259" key="2">
    <source>
        <dbReference type="PROSITE" id="PS50994"/>
    </source>
</evidence>
<sequence>MQEVVKKEIMKLLDTGIIYPIADSPWVSPIYCVLKKGGITIVTNANDELVPTRTVTGWRVCIDYRKLNEATVKDHFPLPFMDQMLERLAGNKYLCFLDGFSGYFQILVDPNDQEKQHSHFLSAHTLIGECLLVYATLLPHSKETLSKPAYSTSITCSNVVKMFILSLIGKNVTSWSQKELCSDTRCPVQDLKSTKQRSTIRNDETSDDSEVDDNFPGETLMEINTKDEPWFADLANYLVGEIIPKRMTYQQKNKFFSDLKHYFWEEPFLFKVCSDGMIRRRISRPETQTILDQSHHGPTDGHYRPNITANKVPDSGFYWPAIIKEAHTLVRLCKACQKTKNISKRDEMPLNNIQVCENFDIGGIDFMGPFPKSYKFEYILVAVDYVSKWVEAQALPTNDARVVVTFLKKLFCHFGMPKALIRDRGTHFCNKIMKKTIKIYGVNHRFSTFYHPQTSGQVKKTNRALKRILEKTVKDNTAIWSRKLDDALWAFRTAYKTPTGSLEDTADPNSIIYTLWEANTIKEKISS</sequence>
<dbReference type="PROSITE" id="PS50994">
    <property type="entry name" value="INTEGRASE"/>
    <property type="match status" value="1"/>
</dbReference>
<dbReference type="InterPro" id="IPR043502">
    <property type="entry name" value="DNA/RNA_pol_sf"/>
</dbReference>
<dbReference type="CDD" id="cd01647">
    <property type="entry name" value="RT_LTR"/>
    <property type="match status" value="1"/>
</dbReference>
<dbReference type="InterPro" id="IPR041588">
    <property type="entry name" value="Integrase_H2C2"/>
</dbReference>
<dbReference type="InterPro" id="IPR000477">
    <property type="entry name" value="RT_dom"/>
</dbReference>
<dbReference type="GO" id="GO:0003676">
    <property type="term" value="F:nucleic acid binding"/>
    <property type="evidence" value="ECO:0007669"/>
    <property type="project" value="InterPro"/>
</dbReference>
<dbReference type="Gene3D" id="3.10.10.10">
    <property type="entry name" value="HIV Type 1 Reverse Transcriptase, subunit A, domain 1"/>
    <property type="match status" value="1"/>
</dbReference>
<dbReference type="InterPro" id="IPR043128">
    <property type="entry name" value="Rev_trsase/Diguanyl_cyclase"/>
</dbReference>
<dbReference type="Pfam" id="PF00078">
    <property type="entry name" value="RVT_1"/>
    <property type="match status" value="1"/>
</dbReference>
<dbReference type="Gene3D" id="3.30.70.270">
    <property type="match status" value="1"/>
</dbReference>
<evidence type="ECO:0000256" key="1">
    <source>
        <dbReference type="SAM" id="MobiDB-lite"/>
    </source>
</evidence>
<evidence type="ECO:0000313" key="3">
    <source>
        <dbReference type="EMBL" id="GEV98374.1"/>
    </source>
</evidence>